<dbReference type="Gene3D" id="2.130.10.10">
    <property type="entry name" value="YVTN repeat-like/Quinoprotein amine dehydrogenase"/>
    <property type="match status" value="1"/>
</dbReference>
<organism evidence="1 2">
    <name type="scientific">Leucosporidium creatinivorum</name>
    <dbReference type="NCBI Taxonomy" id="106004"/>
    <lineage>
        <taxon>Eukaryota</taxon>
        <taxon>Fungi</taxon>
        <taxon>Dikarya</taxon>
        <taxon>Basidiomycota</taxon>
        <taxon>Pucciniomycotina</taxon>
        <taxon>Microbotryomycetes</taxon>
        <taxon>Leucosporidiales</taxon>
        <taxon>Leucosporidium</taxon>
    </lineage>
</organism>
<evidence type="ECO:0000313" key="1">
    <source>
        <dbReference type="EMBL" id="ORY78011.1"/>
    </source>
</evidence>
<protein>
    <recommendedName>
        <fullName evidence="3">WD40-repeat-containing domain protein</fullName>
    </recommendedName>
</protein>
<dbReference type="Pfam" id="PF00400">
    <property type="entry name" value="WD40"/>
    <property type="match status" value="1"/>
</dbReference>
<evidence type="ECO:0008006" key="3">
    <source>
        <dbReference type="Google" id="ProtNLM"/>
    </source>
</evidence>
<dbReference type="EMBL" id="MCGR01000030">
    <property type="protein sequence ID" value="ORY78011.1"/>
    <property type="molecule type" value="Genomic_DNA"/>
</dbReference>
<dbReference type="AlphaFoldDB" id="A0A1Y2F2B3"/>
<proteinExistence type="predicted"/>
<dbReference type="OrthoDB" id="308690at2759"/>
<evidence type="ECO:0000313" key="2">
    <source>
        <dbReference type="Proteomes" id="UP000193467"/>
    </source>
</evidence>
<dbReference type="InterPro" id="IPR052778">
    <property type="entry name" value="Centrosome-WD_assoc"/>
</dbReference>
<dbReference type="GO" id="GO:1990810">
    <property type="term" value="P:microtubule anchoring at mitotic spindle pole body"/>
    <property type="evidence" value="ECO:0007669"/>
    <property type="project" value="TreeGrafter"/>
</dbReference>
<dbReference type="InterPro" id="IPR015943">
    <property type="entry name" value="WD40/YVTN_repeat-like_dom_sf"/>
</dbReference>
<comment type="caution">
    <text evidence="1">The sequence shown here is derived from an EMBL/GenBank/DDBJ whole genome shotgun (WGS) entry which is preliminary data.</text>
</comment>
<reference evidence="1 2" key="1">
    <citation type="submission" date="2016-07" db="EMBL/GenBank/DDBJ databases">
        <title>Pervasive Adenine N6-methylation of Active Genes in Fungi.</title>
        <authorList>
            <consortium name="DOE Joint Genome Institute"/>
            <person name="Mondo S.J."/>
            <person name="Dannebaum R.O."/>
            <person name="Kuo R.C."/>
            <person name="Labutti K."/>
            <person name="Haridas S."/>
            <person name="Kuo A."/>
            <person name="Salamov A."/>
            <person name="Ahrendt S.R."/>
            <person name="Lipzen A."/>
            <person name="Sullivan W."/>
            <person name="Andreopoulos W.B."/>
            <person name="Clum A."/>
            <person name="Lindquist E."/>
            <person name="Daum C."/>
            <person name="Ramamoorthy G.K."/>
            <person name="Gryganskyi A."/>
            <person name="Culley D."/>
            <person name="Magnuson J.K."/>
            <person name="James T.Y."/>
            <person name="O'Malley M.A."/>
            <person name="Stajich J.E."/>
            <person name="Spatafora J.W."/>
            <person name="Visel A."/>
            <person name="Grigoriev I.V."/>
        </authorList>
    </citation>
    <scope>NUCLEOTIDE SEQUENCE [LARGE SCALE GENOMIC DNA]</scope>
    <source>
        <strain evidence="1 2">62-1032</strain>
    </source>
</reference>
<dbReference type="SMART" id="SM00320">
    <property type="entry name" value="WD40"/>
    <property type="match status" value="3"/>
</dbReference>
<sequence length="331" mass="37087">MAWSAKGDTVMSWSASHVSRDVLELKTGHSKSRAPPLAAPSIPLPRYSFRPTDGRYLAVAERHSGKDHVGIYDCAAWKLIRHFPLPSPSSDVADLAWSPCGRFIAVWEVLTDYILHIYTPDGRLLKTFTPYSSGWVGLGIRKVEWHPTGDWLAVGGWDGKIRILTRLAWAPVAELSVPAKVSAPMHVWQEPTEWIERTRGKGIVPFDAQALPYNPTAVRPDLGRPNPKMGIASMSWSPSGRWLAVWNQTYPTTILLFTFISSPTPHFHPRLHSLLVHNLPIRAFEWQPVQQELLAISTGEKGFTMWRQPRPEVQGEEDGLAECVGVPSREL</sequence>
<dbReference type="GO" id="GO:0005815">
    <property type="term" value="C:microtubule organizing center"/>
    <property type="evidence" value="ECO:0007669"/>
    <property type="project" value="TreeGrafter"/>
</dbReference>
<dbReference type="PANTHER" id="PTHR16220">
    <property type="entry name" value="WD REPEAT PROTEIN 8-RELATED"/>
    <property type="match status" value="1"/>
</dbReference>
<accession>A0A1Y2F2B3</accession>
<dbReference type="PANTHER" id="PTHR16220:SF0">
    <property type="entry name" value="WD REPEAT-CONTAINING PROTEIN WRAP73"/>
    <property type="match status" value="1"/>
</dbReference>
<feature type="non-terminal residue" evidence="1">
    <location>
        <position position="331"/>
    </location>
</feature>
<dbReference type="FunCoup" id="A0A1Y2F2B3">
    <property type="interactions" value="106"/>
</dbReference>
<dbReference type="GO" id="GO:1990811">
    <property type="term" value="C:MWP complex"/>
    <property type="evidence" value="ECO:0007669"/>
    <property type="project" value="TreeGrafter"/>
</dbReference>
<dbReference type="SUPFAM" id="SSF101908">
    <property type="entry name" value="Putative isomerase YbhE"/>
    <property type="match status" value="1"/>
</dbReference>
<dbReference type="Proteomes" id="UP000193467">
    <property type="component" value="Unassembled WGS sequence"/>
</dbReference>
<dbReference type="InParanoid" id="A0A1Y2F2B3"/>
<dbReference type="InterPro" id="IPR001680">
    <property type="entry name" value="WD40_rpt"/>
</dbReference>
<name>A0A1Y2F2B3_9BASI</name>
<keyword evidence="2" id="KW-1185">Reference proteome</keyword>
<gene>
    <name evidence="1" type="ORF">BCR35DRAFT_342395</name>
</gene>
<dbReference type="STRING" id="106004.A0A1Y2F2B3"/>